<name>A0AAD5IHV4_ACENE</name>
<evidence type="ECO:0000313" key="2">
    <source>
        <dbReference type="EMBL" id="KAI9162496.1"/>
    </source>
</evidence>
<proteinExistence type="predicted"/>
<gene>
    <name evidence="2" type="ORF">LWI28_027924</name>
</gene>
<dbReference type="AlphaFoldDB" id="A0AAD5IHV4"/>
<feature type="compositionally biased region" description="Acidic residues" evidence="1">
    <location>
        <begin position="23"/>
        <end position="37"/>
    </location>
</feature>
<evidence type="ECO:0000313" key="3">
    <source>
        <dbReference type="Proteomes" id="UP001064489"/>
    </source>
</evidence>
<sequence length="209" mass="24584">MTRVIANLETLNLPTQNPRMSGDEEESDEESDEEESDPSLFYDEACLSEEDFVDLDLPPVFDEDIFDKKSMSAYLDLPPVFDEEIIDKESMSADFDLPLVFIKEIFEKDLLSIYVTEGIAEIRYRDTLAEYKRFFPEEKIRYWKFAVKRKKSITKIEACKALLQVKFGDKQDHIKGDKSQSVLFYGYRLAKQLQDLETQIDWNREKNEK</sequence>
<protein>
    <submittedName>
        <fullName evidence="2">Uncharacterized protein</fullName>
    </submittedName>
</protein>
<dbReference type="Proteomes" id="UP001064489">
    <property type="component" value="Chromosome 2"/>
</dbReference>
<accession>A0AAD5IHV4</accession>
<reference evidence="2" key="1">
    <citation type="journal article" date="2022" name="Plant J.">
        <title>Strategies of tolerance reflected in two North American maple genomes.</title>
        <authorList>
            <person name="McEvoy S.L."/>
            <person name="Sezen U.U."/>
            <person name="Trouern-Trend A."/>
            <person name="McMahon S.M."/>
            <person name="Schaberg P.G."/>
            <person name="Yang J."/>
            <person name="Wegrzyn J.L."/>
            <person name="Swenson N.G."/>
        </authorList>
    </citation>
    <scope>NUCLEOTIDE SEQUENCE</scope>
    <source>
        <strain evidence="2">91603</strain>
    </source>
</reference>
<evidence type="ECO:0000256" key="1">
    <source>
        <dbReference type="SAM" id="MobiDB-lite"/>
    </source>
</evidence>
<feature type="region of interest" description="Disordered" evidence="1">
    <location>
        <begin position="1"/>
        <end position="40"/>
    </location>
</feature>
<keyword evidence="3" id="KW-1185">Reference proteome</keyword>
<comment type="caution">
    <text evidence="2">The sequence shown here is derived from an EMBL/GenBank/DDBJ whole genome shotgun (WGS) entry which is preliminary data.</text>
</comment>
<dbReference type="EMBL" id="JAJSOW010000106">
    <property type="protein sequence ID" value="KAI9162496.1"/>
    <property type="molecule type" value="Genomic_DNA"/>
</dbReference>
<reference evidence="2" key="2">
    <citation type="submission" date="2023-02" db="EMBL/GenBank/DDBJ databases">
        <authorList>
            <person name="Swenson N.G."/>
            <person name="Wegrzyn J.L."/>
            <person name="Mcevoy S.L."/>
        </authorList>
    </citation>
    <scope>NUCLEOTIDE SEQUENCE</scope>
    <source>
        <strain evidence="2">91603</strain>
        <tissue evidence="2">Leaf</tissue>
    </source>
</reference>
<feature type="compositionally biased region" description="Polar residues" evidence="1">
    <location>
        <begin position="9"/>
        <end position="19"/>
    </location>
</feature>
<organism evidence="2 3">
    <name type="scientific">Acer negundo</name>
    <name type="common">Box elder</name>
    <dbReference type="NCBI Taxonomy" id="4023"/>
    <lineage>
        <taxon>Eukaryota</taxon>
        <taxon>Viridiplantae</taxon>
        <taxon>Streptophyta</taxon>
        <taxon>Embryophyta</taxon>
        <taxon>Tracheophyta</taxon>
        <taxon>Spermatophyta</taxon>
        <taxon>Magnoliopsida</taxon>
        <taxon>eudicotyledons</taxon>
        <taxon>Gunneridae</taxon>
        <taxon>Pentapetalae</taxon>
        <taxon>rosids</taxon>
        <taxon>malvids</taxon>
        <taxon>Sapindales</taxon>
        <taxon>Sapindaceae</taxon>
        <taxon>Hippocastanoideae</taxon>
        <taxon>Acereae</taxon>
        <taxon>Acer</taxon>
    </lineage>
</organism>